<feature type="domain" description="FCP1 homology" evidence="8">
    <location>
        <begin position="43"/>
        <end position="262"/>
    </location>
</feature>
<dbReference type="Gene3D" id="3.40.50.1000">
    <property type="entry name" value="HAD superfamily/HAD-like"/>
    <property type="match status" value="1"/>
</dbReference>
<feature type="region of interest" description="Disordered" evidence="7">
    <location>
        <begin position="169"/>
        <end position="220"/>
    </location>
</feature>
<dbReference type="OrthoDB" id="10249888at2759"/>
<feature type="compositionally biased region" description="Polar residues" evidence="7">
    <location>
        <begin position="169"/>
        <end position="179"/>
    </location>
</feature>
<reference evidence="9 10" key="2">
    <citation type="submission" date="2018-11" db="EMBL/GenBank/DDBJ databases">
        <authorList>
            <consortium name="Pathogen Informatics"/>
        </authorList>
    </citation>
    <scope>NUCLEOTIDE SEQUENCE [LARGE SCALE GENOMIC DNA]</scope>
    <source>
        <strain evidence="9 10">Egypt</strain>
    </source>
</reference>
<evidence type="ECO:0000313" key="9">
    <source>
        <dbReference type="EMBL" id="VDP90230.1"/>
    </source>
</evidence>
<evidence type="ECO:0000256" key="3">
    <source>
        <dbReference type="ARBA" id="ARBA00022801"/>
    </source>
</evidence>
<evidence type="ECO:0000256" key="7">
    <source>
        <dbReference type="SAM" id="MobiDB-lite"/>
    </source>
</evidence>
<feature type="compositionally biased region" description="Basic and acidic residues" evidence="7">
    <location>
        <begin position="298"/>
        <end position="308"/>
    </location>
</feature>
<keyword evidence="4" id="KW-0539">Nucleus</keyword>
<organism evidence="11">
    <name type="scientific">Echinostoma caproni</name>
    <dbReference type="NCBI Taxonomy" id="27848"/>
    <lineage>
        <taxon>Eukaryota</taxon>
        <taxon>Metazoa</taxon>
        <taxon>Spiralia</taxon>
        <taxon>Lophotrochozoa</taxon>
        <taxon>Platyhelminthes</taxon>
        <taxon>Trematoda</taxon>
        <taxon>Digenea</taxon>
        <taxon>Plagiorchiida</taxon>
        <taxon>Echinostomata</taxon>
        <taxon>Echinostomatoidea</taxon>
        <taxon>Echinostomatidae</taxon>
        <taxon>Echinostoma</taxon>
    </lineage>
</organism>
<dbReference type="EMBL" id="UZAN01053983">
    <property type="protein sequence ID" value="VDP90230.1"/>
    <property type="molecule type" value="Genomic_DNA"/>
</dbReference>
<evidence type="ECO:0000313" key="11">
    <source>
        <dbReference type="WBParaSite" id="ECPE_0001299601-mRNA-1"/>
    </source>
</evidence>
<dbReference type="Proteomes" id="UP000272942">
    <property type="component" value="Unassembled WGS sequence"/>
</dbReference>
<comment type="catalytic activity">
    <reaction evidence="5">
        <text>O-phospho-L-seryl-[protein] + H2O = L-seryl-[protein] + phosphate</text>
        <dbReference type="Rhea" id="RHEA:20629"/>
        <dbReference type="Rhea" id="RHEA-COMP:9863"/>
        <dbReference type="Rhea" id="RHEA-COMP:11604"/>
        <dbReference type="ChEBI" id="CHEBI:15377"/>
        <dbReference type="ChEBI" id="CHEBI:29999"/>
        <dbReference type="ChEBI" id="CHEBI:43474"/>
        <dbReference type="ChEBI" id="CHEBI:83421"/>
        <dbReference type="EC" id="3.1.3.16"/>
    </reaction>
</comment>
<evidence type="ECO:0000256" key="4">
    <source>
        <dbReference type="ARBA" id="ARBA00023242"/>
    </source>
</evidence>
<dbReference type="Pfam" id="PF03031">
    <property type="entry name" value="NIF"/>
    <property type="match status" value="1"/>
</dbReference>
<dbReference type="SUPFAM" id="SSF56784">
    <property type="entry name" value="HAD-like"/>
    <property type="match status" value="1"/>
</dbReference>
<feature type="region of interest" description="Disordered" evidence="7">
    <location>
        <begin position="281"/>
        <end position="311"/>
    </location>
</feature>
<dbReference type="GO" id="GO:0005634">
    <property type="term" value="C:nucleus"/>
    <property type="evidence" value="ECO:0007669"/>
    <property type="project" value="UniProtKB-SubCell"/>
</dbReference>
<keyword evidence="10" id="KW-1185">Reference proteome</keyword>
<evidence type="ECO:0000256" key="5">
    <source>
        <dbReference type="ARBA" id="ARBA00047761"/>
    </source>
</evidence>
<dbReference type="EC" id="3.1.3.16" evidence="2"/>
<dbReference type="InterPro" id="IPR023214">
    <property type="entry name" value="HAD_sf"/>
</dbReference>
<proteinExistence type="predicted"/>
<dbReference type="GO" id="GO:0008420">
    <property type="term" value="F:RNA polymerase II CTD heptapeptide repeat phosphatase activity"/>
    <property type="evidence" value="ECO:0007669"/>
    <property type="project" value="InterPro"/>
</dbReference>
<keyword evidence="3" id="KW-0378">Hydrolase</keyword>
<dbReference type="AlphaFoldDB" id="A0A183B173"/>
<reference evidence="11" key="1">
    <citation type="submission" date="2016-06" db="UniProtKB">
        <authorList>
            <consortium name="WormBaseParasite"/>
        </authorList>
    </citation>
    <scope>IDENTIFICATION</scope>
</reference>
<name>A0A183B173_9TREM</name>
<dbReference type="InterPro" id="IPR036412">
    <property type="entry name" value="HAD-like_sf"/>
</dbReference>
<gene>
    <name evidence="9" type="ORF">ECPE_LOCUS12958</name>
</gene>
<comment type="catalytic activity">
    <reaction evidence="6">
        <text>O-phospho-L-threonyl-[protein] + H2O = L-threonyl-[protein] + phosphate</text>
        <dbReference type="Rhea" id="RHEA:47004"/>
        <dbReference type="Rhea" id="RHEA-COMP:11060"/>
        <dbReference type="Rhea" id="RHEA-COMP:11605"/>
        <dbReference type="ChEBI" id="CHEBI:15377"/>
        <dbReference type="ChEBI" id="CHEBI:30013"/>
        <dbReference type="ChEBI" id="CHEBI:43474"/>
        <dbReference type="ChEBI" id="CHEBI:61977"/>
        <dbReference type="EC" id="3.1.3.16"/>
    </reaction>
</comment>
<comment type="subcellular location">
    <subcellularLocation>
        <location evidence="1">Nucleus</location>
    </subcellularLocation>
</comment>
<dbReference type="WBParaSite" id="ECPE_0001299601-mRNA-1">
    <property type="protein sequence ID" value="ECPE_0001299601-mRNA-1"/>
    <property type="gene ID" value="ECPE_0001299601"/>
</dbReference>
<dbReference type="InterPro" id="IPR004274">
    <property type="entry name" value="FCP1_dom"/>
</dbReference>
<dbReference type="PANTHER" id="PTHR23081:SF36">
    <property type="entry name" value="RNA POLYMERASE II SUBUNIT A C-TERMINAL DOMAIN PHOSPHATASE"/>
    <property type="match status" value="1"/>
</dbReference>
<evidence type="ECO:0000259" key="8">
    <source>
        <dbReference type="SMART" id="SM00577"/>
    </source>
</evidence>
<dbReference type="InterPro" id="IPR039189">
    <property type="entry name" value="Fcp1"/>
</dbReference>
<dbReference type="SMART" id="SM00577">
    <property type="entry name" value="CPDc"/>
    <property type="match status" value="1"/>
</dbReference>
<feature type="region of interest" description="Disordered" evidence="7">
    <location>
        <begin position="236"/>
        <end position="263"/>
    </location>
</feature>
<evidence type="ECO:0000256" key="2">
    <source>
        <dbReference type="ARBA" id="ARBA00013081"/>
    </source>
</evidence>
<evidence type="ECO:0000256" key="1">
    <source>
        <dbReference type="ARBA" id="ARBA00004123"/>
    </source>
</evidence>
<evidence type="ECO:0000313" key="10">
    <source>
        <dbReference type="Proteomes" id="UP000272942"/>
    </source>
</evidence>
<sequence length="375" mass="41801">MGCSKSSGLMLSSYTSLTTAVGTASLAKRSHWITSKYHSVLEVKIKASLDTDEVGLFAQFAEFALRATFIGGIIQNLHRYRLPGSPLVYHTSFRPHLLAVLDCLSKYYEMHICTFGNRVYAHRLASFIDPKRRYFSHRILSRDECFNPVTKSANLKFFPDTGDINALAWSNSNDNQRSANKPPVTTIPTTPESSVLEGDSPPKQPLPSSASEMQIECTPTTDSSLIECVEKLVDEKNDYPGEPTEPSLMVEDSPFRNNVTDSTTVTEQTDLVTDTKVVSSESLAHSDEVAPAANVRNDQIDSDEKSDSDTYAIEPEQPIVSVSSTPEEMLEAADGNYLLRLQEILIGVHRSFFRAYDKWRARQSSSHQSHTYTDR</sequence>
<accession>A0A183B173</accession>
<protein>
    <recommendedName>
        <fullName evidence="2">protein-serine/threonine phosphatase</fullName>
        <ecNumber evidence="2">3.1.3.16</ecNumber>
    </recommendedName>
</protein>
<dbReference type="PANTHER" id="PTHR23081">
    <property type="entry name" value="RNA POLYMERASE II CTD PHOSPHATASE"/>
    <property type="match status" value="1"/>
</dbReference>
<feature type="compositionally biased region" description="Polar residues" evidence="7">
    <location>
        <begin position="206"/>
        <end position="220"/>
    </location>
</feature>
<evidence type="ECO:0000256" key="6">
    <source>
        <dbReference type="ARBA" id="ARBA00048336"/>
    </source>
</evidence>